<evidence type="ECO:0000313" key="2">
    <source>
        <dbReference type="Proteomes" id="UP000321323"/>
    </source>
</evidence>
<protein>
    <recommendedName>
        <fullName evidence="3">HK97 gp10 family phage protein</fullName>
    </recommendedName>
</protein>
<dbReference type="Proteomes" id="UP000321323">
    <property type="component" value="Chromosome"/>
</dbReference>
<evidence type="ECO:0008006" key="3">
    <source>
        <dbReference type="Google" id="ProtNLM"/>
    </source>
</evidence>
<accession>A0ABZ1UT56</accession>
<gene>
    <name evidence="1" type="ORF">E7V67_011575</name>
</gene>
<evidence type="ECO:0000313" key="1">
    <source>
        <dbReference type="EMBL" id="WUR15709.1"/>
    </source>
</evidence>
<organism evidence="1 2">
    <name type="scientific">[Empedobacter] haloabium</name>
    <dbReference type="NCBI Taxonomy" id="592317"/>
    <lineage>
        <taxon>Bacteria</taxon>
        <taxon>Pseudomonadati</taxon>
        <taxon>Pseudomonadota</taxon>
        <taxon>Betaproteobacteria</taxon>
        <taxon>Burkholderiales</taxon>
        <taxon>Oxalobacteraceae</taxon>
        <taxon>Telluria group</taxon>
        <taxon>Telluria group incertae sedis</taxon>
    </lineage>
</organism>
<keyword evidence="2" id="KW-1185">Reference proteome</keyword>
<name>A0ABZ1UT56_9BURK</name>
<proteinExistence type="predicted"/>
<reference evidence="1 2" key="1">
    <citation type="journal article" date="2019" name="Int. J. Syst. Evol. Microbiol.">
        <title>The Draft Whole-Genome Sequence of the Antibiotic Producer Empedobacter haloabium ATCC 31962 Provides Indications for Its Taxonomic Reclassification.</title>
        <authorList>
            <person name="Miess H."/>
            <person name="Arlt P."/>
            <person name="Apel A.K."/>
            <person name="Weber T."/>
            <person name="Nieselt K."/>
            <person name="Hanssen F."/>
            <person name="Czemmel S."/>
            <person name="Nahnsen S."/>
            <person name="Gross H."/>
        </authorList>
    </citation>
    <scope>NUCLEOTIDE SEQUENCE [LARGE SCALE GENOMIC DNA]</scope>
    <source>
        <strain evidence="1 2">ATCC 31962</strain>
    </source>
</reference>
<sequence length="153" mass="17075">MSFTVDISELAGLRERLAEFGEQVQDDVAMSGVAAMARVVYTEARLLAPRSERAHWFHGTQFRVNGTKYLFQPGTLHDSIYRKFSPERSSKSLKLYRVSWNHRKCPYGFMVEFGTRNAGANSFLRRSMARVPDAINAGKAAIGEALTRVGGAT</sequence>
<dbReference type="EMBL" id="CP136508">
    <property type="protein sequence ID" value="WUR15709.1"/>
    <property type="molecule type" value="Genomic_DNA"/>
</dbReference>